<feature type="domain" description="ANTAR" evidence="2">
    <location>
        <begin position="125"/>
        <end position="186"/>
    </location>
</feature>
<keyword evidence="1" id="KW-0175">Coiled coil</keyword>
<dbReference type="InterPro" id="IPR005561">
    <property type="entry name" value="ANTAR"/>
</dbReference>
<dbReference type="Gene3D" id="1.10.10.10">
    <property type="entry name" value="Winged helix-like DNA-binding domain superfamily/Winged helix DNA-binding domain"/>
    <property type="match status" value="1"/>
</dbReference>
<sequence>MPKKRSQTPIIVCSDRIEEQVRITTQLAQDCDNIISCQLVQFEAMLNKEPDAFVVFGWLQPSPELRLLVEFCRAKSCPLLVVLKQLNSNDISRLPEKMDYVLLPADSNFPLYPWLEHAHQLRQSINQYEQQIEQLSERLEERKVIERAKGLLMKVHQVDEEEAYKVMRKTAMQSSQSLAQVARNLMLTLEALK</sequence>
<organism evidence="3 4">
    <name type="scientific">Vibrio sinaloensis DSM 21326</name>
    <dbReference type="NCBI Taxonomy" id="945550"/>
    <lineage>
        <taxon>Bacteria</taxon>
        <taxon>Pseudomonadati</taxon>
        <taxon>Pseudomonadota</taxon>
        <taxon>Gammaproteobacteria</taxon>
        <taxon>Vibrionales</taxon>
        <taxon>Vibrionaceae</taxon>
        <taxon>Vibrio</taxon>
        <taxon>Vibrio oreintalis group</taxon>
    </lineage>
</organism>
<dbReference type="InterPro" id="IPR011006">
    <property type="entry name" value="CheY-like_superfamily"/>
</dbReference>
<comment type="caution">
    <text evidence="3">The sequence shown here is derived from an EMBL/GenBank/DDBJ whole genome shotgun (WGS) entry which is preliminary data.</text>
</comment>
<gene>
    <name evidence="3" type="ORF">VISI1226_01235</name>
</gene>
<evidence type="ECO:0000313" key="3">
    <source>
        <dbReference type="EMBL" id="EGA70706.1"/>
    </source>
</evidence>
<reference evidence="3 4" key="1">
    <citation type="journal article" date="2012" name="Int. J. Syst. Evol. Microbiol.">
        <title>Vibrio caribbeanicus sp. nov., isolated from the marine sponge Scleritoderma cyanea.</title>
        <authorList>
            <person name="Hoffmann M."/>
            <person name="Monday S.R."/>
            <person name="Allard M.W."/>
            <person name="Strain E.A."/>
            <person name="Whittaker P."/>
            <person name="Naum M."/>
            <person name="McCarthy P.J."/>
            <person name="Lopez J.V."/>
            <person name="Fischer M."/>
            <person name="Brown E.W."/>
        </authorList>
    </citation>
    <scope>NUCLEOTIDE SEQUENCE [LARGE SCALE GENOMIC DNA]</scope>
    <source>
        <strain evidence="4">DSMZ 21326</strain>
    </source>
</reference>
<dbReference type="OrthoDB" id="9782798at2"/>
<dbReference type="InterPro" id="IPR036388">
    <property type="entry name" value="WH-like_DNA-bd_sf"/>
</dbReference>
<dbReference type="AlphaFoldDB" id="E8M5B3"/>
<dbReference type="eggNOG" id="COG3707">
    <property type="taxonomic scope" value="Bacteria"/>
</dbReference>
<feature type="coiled-coil region" evidence="1">
    <location>
        <begin position="118"/>
        <end position="145"/>
    </location>
</feature>
<dbReference type="RefSeq" id="WP_008075898.1">
    <property type="nucleotide sequence ID" value="NZ_AEVT01000056.1"/>
</dbReference>
<protein>
    <submittedName>
        <fullName evidence="3">Putative two-component response regulatory protein</fullName>
    </submittedName>
</protein>
<evidence type="ECO:0000313" key="4">
    <source>
        <dbReference type="Proteomes" id="UP000006228"/>
    </source>
</evidence>
<dbReference type="SMART" id="SM01012">
    <property type="entry name" value="ANTAR"/>
    <property type="match status" value="1"/>
</dbReference>
<dbReference type="PROSITE" id="PS50921">
    <property type="entry name" value="ANTAR"/>
    <property type="match status" value="1"/>
</dbReference>
<name>E8M5B3_PHOS4</name>
<dbReference type="GeneID" id="95568805"/>
<dbReference type="EMBL" id="AEVT01000056">
    <property type="protein sequence ID" value="EGA70706.1"/>
    <property type="molecule type" value="Genomic_DNA"/>
</dbReference>
<dbReference type="SUPFAM" id="SSF52172">
    <property type="entry name" value="CheY-like"/>
    <property type="match status" value="1"/>
</dbReference>
<dbReference type="Pfam" id="PF03861">
    <property type="entry name" value="ANTAR"/>
    <property type="match status" value="1"/>
</dbReference>
<proteinExistence type="predicted"/>
<evidence type="ECO:0000259" key="2">
    <source>
        <dbReference type="PROSITE" id="PS50921"/>
    </source>
</evidence>
<dbReference type="GO" id="GO:0003723">
    <property type="term" value="F:RNA binding"/>
    <property type="evidence" value="ECO:0007669"/>
    <property type="project" value="InterPro"/>
</dbReference>
<evidence type="ECO:0000256" key="1">
    <source>
        <dbReference type="SAM" id="Coils"/>
    </source>
</evidence>
<dbReference type="Proteomes" id="UP000006228">
    <property type="component" value="Unassembled WGS sequence"/>
</dbReference>
<accession>E8M5B3</accession>